<feature type="domain" description="Integrase catalytic" evidence="16">
    <location>
        <begin position="1437"/>
        <end position="1596"/>
    </location>
</feature>
<evidence type="ECO:0000259" key="15">
    <source>
        <dbReference type="PROSITE" id="PS50878"/>
    </source>
</evidence>
<dbReference type="PANTHER" id="PTHR37984">
    <property type="entry name" value="PROTEIN CBG26694"/>
    <property type="match status" value="1"/>
</dbReference>
<dbReference type="FunFam" id="1.10.340.70:FF:000001">
    <property type="entry name" value="Retrovirus-related Pol polyprotein from transposon gypsy-like Protein"/>
    <property type="match status" value="1"/>
</dbReference>
<evidence type="ECO:0000256" key="12">
    <source>
        <dbReference type="SAM" id="MobiDB-lite"/>
    </source>
</evidence>
<dbReference type="Ensembl" id="ENSCCRT00010111722.1">
    <property type="protein sequence ID" value="ENSCCRP00010100674.1"/>
    <property type="gene ID" value="ENSCCRG00010044200.1"/>
</dbReference>
<dbReference type="GO" id="GO:0003964">
    <property type="term" value="F:RNA-directed DNA polymerase activity"/>
    <property type="evidence" value="ECO:0007669"/>
    <property type="project" value="UniProtKB-KW"/>
</dbReference>
<keyword evidence="5" id="KW-0548">Nucleotidyltransferase</keyword>
<dbReference type="SUPFAM" id="SSF57756">
    <property type="entry name" value="Retrovirus zinc finger-like domains"/>
    <property type="match status" value="1"/>
</dbReference>
<dbReference type="Gene3D" id="3.10.10.10">
    <property type="entry name" value="HIV Type 1 Reverse Transcriptase, subunit A, domain 1"/>
    <property type="match status" value="1"/>
</dbReference>
<evidence type="ECO:0000256" key="6">
    <source>
        <dbReference type="ARBA" id="ARBA00022722"/>
    </source>
</evidence>
<dbReference type="CDD" id="cd01647">
    <property type="entry name" value="RT_LTR"/>
    <property type="match status" value="1"/>
</dbReference>
<evidence type="ECO:0000256" key="11">
    <source>
        <dbReference type="PROSITE-ProRule" id="PRU00047"/>
    </source>
</evidence>
<dbReference type="EC" id="3.1.26.4" evidence="2"/>
<dbReference type="Gene3D" id="3.10.20.370">
    <property type="match status" value="1"/>
</dbReference>
<keyword evidence="11" id="KW-0862">Zinc</keyword>
<keyword evidence="18" id="KW-1185">Reference proteome</keyword>
<dbReference type="PANTHER" id="PTHR37984:SF5">
    <property type="entry name" value="PROTEIN NYNRIN-LIKE"/>
    <property type="match status" value="1"/>
</dbReference>
<dbReference type="Proteomes" id="UP000694700">
    <property type="component" value="Unplaced"/>
</dbReference>
<dbReference type="PROSITE" id="PS50994">
    <property type="entry name" value="INTEGRASE"/>
    <property type="match status" value="1"/>
</dbReference>
<dbReference type="InterPro" id="IPR000477">
    <property type="entry name" value="RT_dom"/>
</dbReference>
<keyword evidence="11" id="KW-0479">Metal-binding</keyword>
<dbReference type="EC" id="2.7.7.49" evidence="3"/>
<dbReference type="Pfam" id="PF00098">
    <property type="entry name" value="zf-CCHC"/>
    <property type="match status" value="1"/>
</dbReference>
<dbReference type="Pfam" id="PF17917">
    <property type="entry name" value="RT_RNaseH"/>
    <property type="match status" value="1"/>
</dbReference>
<evidence type="ECO:0000256" key="4">
    <source>
        <dbReference type="ARBA" id="ARBA00022679"/>
    </source>
</evidence>
<name>A0A8C1PB13_CYPCA</name>
<dbReference type="FunFam" id="3.30.70.270:FF:000045">
    <property type="entry name" value="Transposon Tf2-7 polyprotein"/>
    <property type="match status" value="1"/>
</dbReference>
<feature type="compositionally biased region" description="Polar residues" evidence="12">
    <location>
        <begin position="1797"/>
        <end position="1811"/>
    </location>
</feature>
<feature type="region of interest" description="Disordered" evidence="12">
    <location>
        <begin position="401"/>
        <end position="447"/>
    </location>
</feature>
<dbReference type="Pfam" id="PF22938">
    <property type="entry name" value="Integrase_p58_C"/>
    <property type="match status" value="1"/>
</dbReference>
<feature type="compositionally biased region" description="Basic and acidic residues" evidence="12">
    <location>
        <begin position="437"/>
        <end position="447"/>
    </location>
</feature>
<dbReference type="Pfam" id="PF00078">
    <property type="entry name" value="RVT_1"/>
    <property type="match status" value="1"/>
</dbReference>
<dbReference type="CDD" id="cd00303">
    <property type="entry name" value="retropepsin_like"/>
    <property type="match status" value="1"/>
</dbReference>
<dbReference type="SUPFAM" id="SSF56672">
    <property type="entry name" value="DNA/RNA polymerases"/>
    <property type="match status" value="1"/>
</dbReference>
<evidence type="ECO:0000256" key="8">
    <source>
        <dbReference type="ARBA" id="ARBA00022801"/>
    </source>
</evidence>
<evidence type="ECO:0000256" key="9">
    <source>
        <dbReference type="ARBA" id="ARBA00022918"/>
    </source>
</evidence>
<evidence type="ECO:0000313" key="18">
    <source>
        <dbReference type="Proteomes" id="UP000694427"/>
    </source>
</evidence>
<feature type="region of interest" description="Disordered" evidence="12">
    <location>
        <begin position="1795"/>
        <end position="1832"/>
    </location>
</feature>
<dbReference type="PROSITE" id="PS50878">
    <property type="entry name" value="RT_POL"/>
    <property type="match status" value="1"/>
</dbReference>
<dbReference type="CDD" id="cd09274">
    <property type="entry name" value="RNase_HI_RT_Ty3"/>
    <property type="match status" value="1"/>
</dbReference>
<dbReference type="InterPro" id="IPR043502">
    <property type="entry name" value="DNA/RNA_pol_sf"/>
</dbReference>
<reference evidence="17" key="1">
    <citation type="submission" date="2025-05" db="UniProtKB">
        <authorList>
            <consortium name="Ensembl"/>
        </authorList>
    </citation>
    <scope>IDENTIFICATION</scope>
</reference>
<dbReference type="InterPro" id="IPR021109">
    <property type="entry name" value="Peptidase_aspartic_dom_sf"/>
</dbReference>
<dbReference type="InterPro" id="IPR001995">
    <property type="entry name" value="Peptidase_A2_cat"/>
</dbReference>
<keyword evidence="8" id="KW-0378">Hydrolase</keyword>
<dbReference type="GO" id="GO:0006508">
    <property type="term" value="P:proteolysis"/>
    <property type="evidence" value="ECO:0007669"/>
    <property type="project" value="InterPro"/>
</dbReference>
<keyword evidence="7" id="KW-0255">Endonuclease</keyword>
<organism evidence="17 18">
    <name type="scientific">Cyprinus carpio</name>
    <name type="common">Common carp</name>
    <dbReference type="NCBI Taxonomy" id="7962"/>
    <lineage>
        <taxon>Eukaryota</taxon>
        <taxon>Metazoa</taxon>
        <taxon>Chordata</taxon>
        <taxon>Craniata</taxon>
        <taxon>Vertebrata</taxon>
        <taxon>Euteleostomi</taxon>
        <taxon>Actinopterygii</taxon>
        <taxon>Neopterygii</taxon>
        <taxon>Teleostei</taxon>
        <taxon>Ostariophysi</taxon>
        <taxon>Cypriniformes</taxon>
        <taxon>Cyprinidae</taxon>
        <taxon>Cyprininae</taxon>
        <taxon>Cyprinus</taxon>
    </lineage>
</organism>
<dbReference type="PROSITE" id="PS50175">
    <property type="entry name" value="ASP_PROT_RETROV"/>
    <property type="match status" value="1"/>
</dbReference>
<evidence type="ECO:0000259" key="14">
    <source>
        <dbReference type="PROSITE" id="PS50175"/>
    </source>
</evidence>
<sequence>MDNLNCKLKQMLSERESNMTDSGERVGMTRKYSQTNKSSQLNHAMSVMTENEEKRTHISFADWLNELEVKVSNSGSKNNPFKQSFVPCPQSATVNGPARCFEPGIPPQIMSETNPFKSVVESEFTCDSRIDTPCYIQSTPANLNYYPQTVYKDLTAKPMSPINRFPHESGTVQHSVPEAENKTAYMNADESCFPEFIRHRLQGRKPRQACYDLSSDSGEECSTPRERIPTLRPGQFDGSMSWREFLNRFEDCARANHWSERTMTVQMRFCLVGAAGAVIHKNPRSGRWDYARIVEEMDAAYGPSSEHAAAIGIELRQRVRKAGEPLHVLRDDIYEKVSIVYADRSEREQDSISVEVFTNAMGDADIVQRLLEERPRTLCRAYDIAHRYETTRRTAASVTQLMQSATRPMERRARAAAVRECPEPSESEGEGSVSPHSDQRQKTFRMESKPRQLRFNKRGKINWEEIVCHNCQGIGHMRRNCPSPRLDLPRVAPVLHHCADIQPTSTVLQVKGAGPEMCIHTLLYSMELCALLDSGARRNVLPRHCYETIHEGVRPPLELSTVQALQGIGPINVNVLGEVHVPIQVGTHTVSVNFIVADVTEDTETILGHPFLEQARARLDFGSQKIVLFGEQIPYFNPKNKPRVHIVRIARTAVLEAGREYIVPGNAHFREHVQGNVLLSPTKGFMEKHRVLVARIVVDAQPNKQIPIRLYNPGTIAVQVRKGAIAGFLQPANVVKVANSELPTASPTTTTVPSHLQSLYAESIVHLGKSDQEELAELLSTYGDVFSAGPMDLGRTNLVQHDIQTRPCPPVKQQPRRMAFEKQRSADEQIQQNLDTGLAAPSHSSWASPIVMVRKKDQTYRLCVDYRILNERTIKDAYPLPRIQDTLDTLSMAKWFSTLDLASGYWQVELTPRARQAAAFCSRKGLFEWNVMPFGLCNAPATFQRLMDRVLAGLQWEICLVYLDDIIVLGKDAKEMIQRLAQVFERLRQANLKLKPAKCCLFRRQVIYLGHVVSEEGIGTDPQKVEKIREWPQPTSVNEIRQFVGLASYYRRFVRDFATVAKPLHDLLRKNARFQWTPESNQAFEKLKELLTTTPVLGYPMDHGDLILDTDASNFGIGAVLSQLQHGKERVLAYGSRGLTLTERNYCTTRRELLAVVEFSAHFRQYLLGRPFVVRTDHSSLQWLINMKEPEGQLARWLEKLGEYDFKVVHRPGRQHENADVLSRRPCRSNCACSLNEPSSSSPQVCHQAVQCDFDIGPGNDGTGNANPEFCPVGVVQPVMTASTASFLGWTAEELRSTQATDSDIAPIKRWIEEGGERPPWGDVLPYGPATKAYWSQWNRLYLKDGTLVRRFYLMEGPEFYPQVILPKVFRKDVMHQMHDGPVGGHFGVERTLSRLQSRYYWYQMREDVTLWCRTCASCAAKARPTKTPQAPMGTVRVGAPMERIAVDLMGPMNETERFNRYILVVQDYFTKWVEAYPLPNDQAVTVAEVIVTEWVCRYGAPSTLHSDQGSNFESCVFQAMCELLGIEKTRTTPFRPQSDGQVERFNATLQKILATTSERCHWDWDLMVPMAVMAYRATKHSSTGFTPNMMLFGRELTEPADLVVGLPFSETSAPTPPQYVAEMRERLGLAHQIAREQLGRSVERAKKQYDKNVARTHYKVGDAVWYLIKGTKRVQNKIRKFLPAYEGPYFILGHLDDMVYRIQKGPKTKVKVVHHDKLKPYHSRQPLENSWVFKSLEAWQPQEVPTPSLGANFSDLDLGLTHLFAEEPVNDSGMEQVPVLDVPMTKQEDRNVQCGEGSTVQPSQPLTVNGQLGGRPQRVKRPPKWFGDWTD</sequence>
<dbReference type="InterPro" id="IPR036875">
    <property type="entry name" value="Znf_CCHC_sf"/>
</dbReference>
<dbReference type="GO" id="GO:0008270">
    <property type="term" value="F:zinc ion binding"/>
    <property type="evidence" value="ECO:0007669"/>
    <property type="project" value="UniProtKB-KW"/>
</dbReference>
<dbReference type="GO" id="GO:0003676">
    <property type="term" value="F:nucleic acid binding"/>
    <property type="evidence" value="ECO:0007669"/>
    <property type="project" value="InterPro"/>
</dbReference>
<dbReference type="InterPro" id="IPR041588">
    <property type="entry name" value="Integrase_H2C2"/>
</dbReference>
<dbReference type="SMART" id="SM00343">
    <property type="entry name" value="ZnF_C2HC"/>
    <property type="match status" value="1"/>
</dbReference>
<dbReference type="Gene3D" id="2.40.70.10">
    <property type="entry name" value="Acid Proteases"/>
    <property type="match status" value="1"/>
</dbReference>
<dbReference type="GO" id="GO:0004190">
    <property type="term" value="F:aspartic-type endopeptidase activity"/>
    <property type="evidence" value="ECO:0007669"/>
    <property type="project" value="InterPro"/>
</dbReference>
<dbReference type="GO" id="GO:0004523">
    <property type="term" value="F:RNA-DNA hybrid ribonuclease activity"/>
    <property type="evidence" value="ECO:0007669"/>
    <property type="project" value="UniProtKB-EC"/>
</dbReference>
<feature type="domain" description="Peptidase A2" evidence="14">
    <location>
        <begin position="528"/>
        <end position="569"/>
    </location>
</feature>
<evidence type="ECO:0000256" key="3">
    <source>
        <dbReference type="ARBA" id="ARBA00012493"/>
    </source>
</evidence>
<keyword evidence="11" id="KW-0863">Zinc-finger</keyword>
<evidence type="ECO:0000256" key="5">
    <source>
        <dbReference type="ARBA" id="ARBA00022695"/>
    </source>
</evidence>
<keyword evidence="4" id="KW-0808">Transferase</keyword>
<dbReference type="InterPro" id="IPR043128">
    <property type="entry name" value="Rev_trsase/Diguanyl_cyclase"/>
</dbReference>
<dbReference type="Pfam" id="PF17921">
    <property type="entry name" value="Integrase_H2C2"/>
    <property type="match status" value="1"/>
</dbReference>
<dbReference type="InterPro" id="IPR036397">
    <property type="entry name" value="RNaseH_sf"/>
</dbReference>
<feature type="domain" description="Reverse transcriptase" evidence="15">
    <location>
        <begin position="834"/>
        <end position="1013"/>
    </location>
</feature>
<dbReference type="Gene3D" id="1.10.340.70">
    <property type="match status" value="1"/>
</dbReference>
<dbReference type="InterPro" id="IPR012337">
    <property type="entry name" value="RNaseH-like_sf"/>
</dbReference>
<dbReference type="FunFam" id="3.30.420.10:FF:000032">
    <property type="entry name" value="Retrovirus-related Pol polyprotein from transposon 297-like Protein"/>
    <property type="match status" value="1"/>
</dbReference>
<dbReference type="InterPro" id="IPR041373">
    <property type="entry name" value="RT_RNaseH"/>
</dbReference>
<dbReference type="PROSITE" id="PS50158">
    <property type="entry name" value="ZF_CCHC"/>
    <property type="match status" value="1"/>
</dbReference>
<dbReference type="Ensembl" id="ENSCCRT00015072242.1">
    <property type="protein sequence ID" value="ENSCCRP00015069983.1"/>
    <property type="gene ID" value="ENSCCRG00015028364.1"/>
</dbReference>
<dbReference type="GO" id="GO:0015074">
    <property type="term" value="P:DNA integration"/>
    <property type="evidence" value="ECO:0007669"/>
    <property type="project" value="InterPro"/>
</dbReference>
<feature type="domain" description="CCHC-type" evidence="13">
    <location>
        <begin position="468"/>
        <end position="483"/>
    </location>
</feature>
<dbReference type="Gene3D" id="3.30.70.270">
    <property type="match status" value="2"/>
</dbReference>
<dbReference type="SUPFAM" id="SSF53098">
    <property type="entry name" value="Ribonuclease H-like"/>
    <property type="match status" value="1"/>
</dbReference>
<proteinExistence type="inferred from homology"/>
<dbReference type="InterPro" id="IPR054465">
    <property type="entry name" value="Integrase_p58-like_C"/>
</dbReference>
<evidence type="ECO:0000256" key="2">
    <source>
        <dbReference type="ARBA" id="ARBA00012180"/>
    </source>
</evidence>
<dbReference type="Proteomes" id="UP000694427">
    <property type="component" value="Unplaced"/>
</dbReference>
<evidence type="ECO:0000259" key="16">
    <source>
        <dbReference type="PROSITE" id="PS50994"/>
    </source>
</evidence>
<protein>
    <recommendedName>
        <fullName evidence="10">Gypsy retrotransposon integrase-like protein 1</fullName>
        <ecNumber evidence="3">2.7.7.49</ecNumber>
        <ecNumber evidence="2">3.1.26.4</ecNumber>
    </recommendedName>
</protein>
<evidence type="ECO:0000256" key="1">
    <source>
        <dbReference type="ARBA" id="ARBA00010879"/>
    </source>
</evidence>
<accession>A0A8C1PB13</accession>
<evidence type="ECO:0000313" key="17">
    <source>
        <dbReference type="Ensembl" id="ENSCCRP00010100674.1"/>
    </source>
</evidence>
<keyword evidence="6" id="KW-0540">Nuclease</keyword>
<dbReference type="InterPro" id="IPR050951">
    <property type="entry name" value="Retrovirus_Pol_polyprotein"/>
</dbReference>
<evidence type="ECO:0000256" key="10">
    <source>
        <dbReference type="ARBA" id="ARBA00039658"/>
    </source>
</evidence>
<comment type="similarity">
    <text evidence="1">Belongs to the beta type-B retroviral polymerase family. HERV class-II K(HML-2) pol subfamily.</text>
</comment>
<dbReference type="InterPro" id="IPR001878">
    <property type="entry name" value="Znf_CCHC"/>
</dbReference>
<evidence type="ECO:0000259" key="13">
    <source>
        <dbReference type="PROSITE" id="PS50158"/>
    </source>
</evidence>
<dbReference type="InterPro" id="IPR001584">
    <property type="entry name" value="Integrase_cat-core"/>
</dbReference>
<dbReference type="FunFam" id="3.10.20.370:FF:000001">
    <property type="entry name" value="Retrovirus-related Pol polyprotein from transposon 17.6-like protein"/>
    <property type="match status" value="1"/>
</dbReference>
<evidence type="ECO:0000256" key="7">
    <source>
        <dbReference type="ARBA" id="ARBA00022759"/>
    </source>
</evidence>
<dbReference type="Gene3D" id="3.30.420.10">
    <property type="entry name" value="Ribonuclease H-like superfamily/Ribonuclease H"/>
    <property type="match status" value="1"/>
</dbReference>
<dbReference type="Gene3D" id="4.10.60.10">
    <property type="entry name" value="Zinc finger, CCHC-type"/>
    <property type="match status" value="1"/>
</dbReference>
<keyword evidence="9" id="KW-0695">RNA-directed DNA polymerase</keyword>
<dbReference type="Pfam" id="PF00665">
    <property type="entry name" value="rve"/>
    <property type="match status" value="1"/>
</dbReference>
<dbReference type="SUPFAM" id="SSF50630">
    <property type="entry name" value="Acid proteases"/>
    <property type="match status" value="1"/>
</dbReference>